<gene>
    <name evidence="2" type="ORF">WJU16_05105</name>
</gene>
<accession>A0ABZ2YT31</accession>
<keyword evidence="3" id="KW-1185">Reference proteome</keyword>
<feature type="chain" id="PRO_5045545941" evidence="1">
    <location>
        <begin position="30"/>
        <end position="255"/>
    </location>
</feature>
<dbReference type="Proteomes" id="UP001485459">
    <property type="component" value="Chromosome"/>
</dbReference>
<dbReference type="SUPFAM" id="SSF63829">
    <property type="entry name" value="Calcium-dependent phosphotriesterase"/>
    <property type="match status" value="1"/>
</dbReference>
<dbReference type="EMBL" id="CP149822">
    <property type="protein sequence ID" value="WZN42410.1"/>
    <property type="molecule type" value="Genomic_DNA"/>
</dbReference>
<evidence type="ECO:0000313" key="3">
    <source>
        <dbReference type="Proteomes" id="UP001485459"/>
    </source>
</evidence>
<dbReference type="InterPro" id="IPR011110">
    <property type="entry name" value="Reg_prop"/>
</dbReference>
<feature type="signal peptide" evidence="1">
    <location>
        <begin position="1"/>
        <end position="29"/>
    </location>
</feature>
<protein>
    <submittedName>
        <fullName evidence="2">Two-component regulator propeller domain-containing protein</fullName>
    </submittedName>
</protein>
<name>A0ABZ2YT31_9BACT</name>
<keyword evidence="1" id="KW-0732">Signal</keyword>
<dbReference type="Gene3D" id="2.130.10.10">
    <property type="entry name" value="YVTN repeat-like/Quinoprotein amine dehydrogenase"/>
    <property type="match status" value="1"/>
</dbReference>
<dbReference type="InterPro" id="IPR015943">
    <property type="entry name" value="WD40/YVTN_repeat-like_dom_sf"/>
</dbReference>
<proteinExistence type="predicted"/>
<dbReference type="RefSeq" id="WP_341837244.1">
    <property type="nucleotide sequence ID" value="NZ_CP149822.1"/>
</dbReference>
<reference evidence="3" key="1">
    <citation type="submission" date="2024-03" db="EMBL/GenBank/DDBJ databases">
        <title>Chitinophaga horti sp. nov., isolated from garden soil.</title>
        <authorList>
            <person name="Lee D.S."/>
            <person name="Han D.M."/>
            <person name="Baek J.H."/>
            <person name="Choi D.G."/>
            <person name="Jeon J.H."/>
            <person name="Jeon C.O."/>
        </authorList>
    </citation>
    <scope>NUCLEOTIDE SEQUENCE [LARGE SCALE GENOMIC DNA]</scope>
    <source>
        <strain evidence="3">GPA1</strain>
    </source>
</reference>
<organism evidence="2 3">
    <name type="scientific">Chitinophaga pollutisoli</name>
    <dbReference type="NCBI Taxonomy" id="3133966"/>
    <lineage>
        <taxon>Bacteria</taxon>
        <taxon>Pseudomonadati</taxon>
        <taxon>Bacteroidota</taxon>
        <taxon>Chitinophagia</taxon>
        <taxon>Chitinophagales</taxon>
        <taxon>Chitinophagaceae</taxon>
        <taxon>Chitinophaga</taxon>
    </lineage>
</organism>
<evidence type="ECO:0000256" key="1">
    <source>
        <dbReference type="SAM" id="SignalP"/>
    </source>
</evidence>
<evidence type="ECO:0000313" key="2">
    <source>
        <dbReference type="EMBL" id="WZN42410.1"/>
    </source>
</evidence>
<dbReference type="Pfam" id="PF07494">
    <property type="entry name" value="Reg_prop"/>
    <property type="match status" value="1"/>
</dbReference>
<sequence length="255" mass="29334">MPCKKRKPPKDLRTQITILVLLFHCLTLAAQTGQDTSPYLLQHFDNSSGLPQNSVNAIAADPEGYIWLATEGGLVRYDGLHFKLRNAEHPALRNNRFYYIFHNREDRFSAMNYDNEVVLIENGEVRRDTTARLAGMDYVRWRQPLYQRDSGTAYHIRIPNRPQSWGADLTAFRWHLSGNRTIRYENGVMTSIRNNNTEYRHAFRSNGSWHFFLLGDILFFSGKTGVPSASAPICIPRRWKAISAVRPLTVAIPVR</sequence>